<name>C4FAL6_9ACTN</name>
<proteinExistence type="predicted"/>
<dbReference type="AlphaFoldDB" id="C4FAL6"/>
<dbReference type="HOGENOM" id="CLU_3024281_0_0_11"/>
<evidence type="ECO:0000313" key="1">
    <source>
        <dbReference type="EMBL" id="EEP44150.1"/>
    </source>
</evidence>
<dbReference type="Proteomes" id="UP000003295">
    <property type="component" value="Unassembled WGS sequence"/>
</dbReference>
<accession>C4FAL6</accession>
<reference evidence="1 2" key="1">
    <citation type="submission" date="2009-04" db="EMBL/GenBank/DDBJ databases">
        <authorList>
            <person name="Weinstock G."/>
            <person name="Sodergren E."/>
            <person name="Clifton S."/>
            <person name="Fulton L."/>
            <person name="Fulton B."/>
            <person name="Courtney L."/>
            <person name="Fronick C."/>
            <person name="Harrison M."/>
            <person name="Strong C."/>
            <person name="Farmer C."/>
            <person name="Delahaunty K."/>
            <person name="Markovic C."/>
            <person name="Hall O."/>
            <person name="Minx P."/>
            <person name="Tomlinson C."/>
            <person name="Mitreva M."/>
            <person name="Nelson J."/>
            <person name="Hou S."/>
            <person name="Wollam A."/>
            <person name="Pepin K.H."/>
            <person name="Johnson M."/>
            <person name="Bhonagiri V."/>
            <person name="Nash W.E."/>
            <person name="Warren W."/>
            <person name="Chinwalla A."/>
            <person name="Mardis E.R."/>
            <person name="Wilson R.K."/>
        </authorList>
    </citation>
    <scope>NUCLEOTIDE SEQUENCE [LARGE SCALE GENOMIC DNA]</scope>
    <source>
        <strain evidence="1 2">DSM 13280</strain>
    </source>
</reference>
<protein>
    <submittedName>
        <fullName evidence="1">Uncharacterized protein</fullName>
    </submittedName>
</protein>
<evidence type="ECO:0000313" key="2">
    <source>
        <dbReference type="Proteomes" id="UP000003295"/>
    </source>
</evidence>
<comment type="caution">
    <text evidence="1">The sequence shown here is derived from an EMBL/GenBank/DDBJ whole genome shotgun (WGS) entry which is preliminary data.</text>
</comment>
<sequence length="55" mass="5890">MRAVLGTHAALDAHAHSAMLAVGGRWRALRPIPCVSECVSDLGVTVALRSSFFRK</sequence>
<organism evidence="1 2">
    <name type="scientific">Collinsella intestinalis DSM 13280</name>
    <dbReference type="NCBI Taxonomy" id="521003"/>
    <lineage>
        <taxon>Bacteria</taxon>
        <taxon>Bacillati</taxon>
        <taxon>Actinomycetota</taxon>
        <taxon>Coriobacteriia</taxon>
        <taxon>Coriobacteriales</taxon>
        <taxon>Coriobacteriaceae</taxon>
        <taxon>Collinsella</taxon>
    </lineage>
</organism>
<gene>
    <name evidence="1" type="ORF">COLINT_03109</name>
</gene>
<dbReference type="EMBL" id="ABXH02000019">
    <property type="protein sequence ID" value="EEP44150.1"/>
    <property type="molecule type" value="Genomic_DNA"/>
</dbReference>